<sequence length="70" mass="7494">MLVQYLPAGFLLASNSGVEVATDEGVTVPAAHDAPSSFAVLSLLLCIRESGDERKLLHSKNVTRRRSGIK</sequence>
<keyword evidence="2" id="KW-1185">Reference proteome</keyword>
<dbReference type="AlphaFoldDB" id="A0A8J3N4R1"/>
<name>A0A8J3N4R1_9CHLR</name>
<protein>
    <submittedName>
        <fullName evidence="1">Uncharacterized protein</fullName>
    </submittedName>
</protein>
<comment type="caution">
    <text evidence="1">The sequence shown here is derived from an EMBL/GenBank/DDBJ whole genome shotgun (WGS) entry which is preliminary data.</text>
</comment>
<proteinExistence type="predicted"/>
<accession>A0A8J3N4R1</accession>
<evidence type="ECO:0000313" key="1">
    <source>
        <dbReference type="EMBL" id="GHO98482.1"/>
    </source>
</evidence>
<reference evidence="1" key="1">
    <citation type="submission" date="2020-10" db="EMBL/GenBank/DDBJ databases">
        <title>Taxonomic study of unclassified bacteria belonging to the class Ktedonobacteria.</title>
        <authorList>
            <person name="Yabe S."/>
            <person name="Wang C.M."/>
            <person name="Zheng Y."/>
            <person name="Sakai Y."/>
            <person name="Cavaletti L."/>
            <person name="Monciardini P."/>
            <person name="Donadio S."/>
        </authorList>
    </citation>
    <scope>NUCLEOTIDE SEQUENCE</scope>
    <source>
        <strain evidence="1">ID150040</strain>
    </source>
</reference>
<gene>
    <name evidence="1" type="ORF">KSF_085300</name>
</gene>
<dbReference type="Proteomes" id="UP000597444">
    <property type="component" value="Unassembled WGS sequence"/>
</dbReference>
<evidence type="ECO:0000313" key="2">
    <source>
        <dbReference type="Proteomes" id="UP000597444"/>
    </source>
</evidence>
<dbReference type="EMBL" id="BNJK01000002">
    <property type="protein sequence ID" value="GHO98482.1"/>
    <property type="molecule type" value="Genomic_DNA"/>
</dbReference>
<organism evidence="1 2">
    <name type="scientific">Reticulibacter mediterranei</name>
    <dbReference type="NCBI Taxonomy" id="2778369"/>
    <lineage>
        <taxon>Bacteria</taxon>
        <taxon>Bacillati</taxon>
        <taxon>Chloroflexota</taxon>
        <taxon>Ktedonobacteria</taxon>
        <taxon>Ktedonobacterales</taxon>
        <taxon>Reticulibacteraceae</taxon>
        <taxon>Reticulibacter</taxon>
    </lineage>
</organism>